<dbReference type="InterPro" id="IPR029063">
    <property type="entry name" value="SAM-dependent_MTases_sf"/>
</dbReference>
<reference evidence="2 3" key="1">
    <citation type="submission" date="2018-03" db="EMBL/GenBank/DDBJ databases">
        <title>Genome sequencing of Phreatobacter sp.</title>
        <authorList>
            <person name="Kim S.-J."/>
            <person name="Heo J."/>
            <person name="Kwon S.-W."/>
        </authorList>
    </citation>
    <scope>NUCLEOTIDE SEQUENCE [LARGE SCALE GENOMIC DNA]</scope>
    <source>
        <strain evidence="2 3">S-12</strain>
    </source>
</reference>
<dbReference type="Gene3D" id="3.40.50.150">
    <property type="entry name" value="Vaccinia Virus protein VP39"/>
    <property type="match status" value="1"/>
</dbReference>
<evidence type="ECO:0000259" key="1">
    <source>
        <dbReference type="Pfam" id="PF13649"/>
    </source>
</evidence>
<sequence>MTRPPGFDHWEERFAGAEFRFGREPNPFLLHCKPLLPASGKALAVADGEGRNGVWLARQGLDVVSTDFSPTAQAKARALAAEHGVAVSLIEADAHAWDYPEAAFDVVAEIFTQFSPPEGRALKWAGMKRALKPGGLLIVVGYTPKQLDYGTGGPKQLENLYTRAMLEEAFGDFADLSITEEETELQEGAGHSGMSAVIGLTARKRKGSG</sequence>
<evidence type="ECO:0000313" key="3">
    <source>
        <dbReference type="Proteomes" id="UP000237889"/>
    </source>
</evidence>
<dbReference type="EMBL" id="CP027668">
    <property type="protein sequence ID" value="AVO46692.1"/>
    <property type="molecule type" value="Genomic_DNA"/>
</dbReference>
<dbReference type="AlphaFoldDB" id="A0A2S0NEW3"/>
<protein>
    <submittedName>
        <fullName evidence="2">SAM-dependent methyltransferase</fullName>
    </submittedName>
</protein>
<dbReference type="CDD" id="cd02440">
    <property type="entry name" value="AdoMet_MTases"/>
    <property type="match status" value="1"/>
</dbReference>
<dbReference type="InterPro" id="IPR041698">
    <property type="entry name" value="Methyltransf_25"/>
</dbReference>
<dbReference type="OrthoDB" id="9786503at2"/>
<proteinExistence type="predicted"/>
<accession>A0A2S0NEW3</accession>
<keyword evidence="3" id="KW-1185">Reference proteome</keyword>
<organism evidence="2 3">
    <name type="scientific">Phreatobacter cathodiphilus</name>
    <dbReference type="NCBI Taxonomy" id="1868589"/>
    <lineage>
        <taxon>Bacteria</taxon>
        <taxon>Pseudomonadati</taxon>
        <taxon>Pseudomonadota</taxon>
        <taxon>Alphaproteobacteria</taxon>
        <taxon>Hyphomicrobiales</taxon>
        <taxon>Phreatobacteraceae</taxon>
        <taxon>Phreatobacter</taxon>
    </lineage>
</organism>
<gene>
    <name evidence="2" type="ORF">C6569_17385</name>
</gene>
<dbReference type="SUPFAM" id="SSF53335">
    <property type="entry name" value="S-adenosyl-L-methionine-dependent methyltransferases"/>
    <property type="match status" value="1"/>
</dbReference>
<evidence type="ECO:0000313" key="2">
    <source>
        <dbReference type="EMBL" id="AVO46692.1"/>
    </source>
</evidence>
<dbReference type="GO" id="GO:0032259">
    <property type="term" value="P:methylation"/>
    <property type="evidence" value="ECO:0007669"/>
    <property type="project" value="UniProtKB-KW"/>
</dbReference>
<keyword evidence="2" id="KW-0489">Methyltransferase</keyword>
<name>A0A2S0NEW3_9HYPH</name>
<feature type="domain" description="Methyltransferase" evidence="1">
    <location>
        <begin position="43"/>
        <end position="135"/>
    </location>
</feature>
<dbReference type="GO" id="GO:0008168">
    <property type="term" value="F:methyltransferase activity"/>
    <property type="evidence" value="ECO:0007669"/>
    <property type="project" value="UniProtKB-KW"/>
</dbReference>
<dbReference type="Proteomes" id="UP000237889">
    <property type="component" value="Chromosome"/>
</dbReference>
<dbReference type="Pfam" id="PF13649">
    <property type="entry name" value="Methyltransf_25"/>
    <property type="match status" value="1"/>
</dbReference>
<keyword evidence="2" id="KW-0808">Transferase</keyword>
<dbReference type="RefSeq" id="WP_106750062.1">
    <property type="nucleotide sequence ID" value="NZ_CP027668.1"/>
</dbReference>
<dbReference type="KEGG" id="phr:C6569_17385"/>